<evidence type="ECO:0000313" key="6">
    <source>
        <dbReference type="EMBL" id="KAK6358885.1"/>
    </source>
</evidence>
<feature type="site" description="Lowers pKa of active site Tyr" evidence="4">
    <location>
        <position position="103"/>
    </location>
</feature>
<dbReference type="CDD" id="cd19071">
    <property type="entry name" value="AKR_AKR1-5-like"/>
    <property type="match status" value="1"/>
</dbReference>
<dbReference type="InterPro" id="IPR023210">
    <property type="entry name" value="NADP_OxRdtase_dom"/>
</dbReference>
<keyword evidence="1" id="KW-0560">Oxidoreductase</keyword>
<evidence type="ECO:0000313" key="7">
    <source>
        <dbReference type="Proteomes" id="UP001375240"/>
    </source>
</evidence>
<dbReference type="Proteomes" id="UP001375240">
    <property type="component" value="Unassembled WGS sequence"/>
</dbReference>
<dbReference type="InterPro" id="IPR036812">
    <property type="entry name" value="NAD(P)_OxRdtase_dom_sf"/>
</dbReference>
<proteinExistence type="predicted"/>
<gene>
    <name evidence="6" type="ORF">TWF696_000065</name>
</gene>
<dbReference type="PRINTS" id="PR00069">
    <property type="entry name" value="ALDKETRDTASE"/>
</dbReference>
<dbReference type="InterPro" id="IPR020471">
    <property type="entry name" value="AKR"/>
</dbReference>
<feature type="active site" description="Proton donor" evidence="2">
    <location>
        <position position="67"/>
    </location>
</feature>
<dbReference type="EMBL" id="JAVHNQ010000001">
    <property type="protein sequence ID" value="KAK6358885.1"/>
    <property type="molecule type" value="Genomic_DNA"/>
</dbReference>
<organism evidence="6 7">
    <name type="scientific">Orbilia brochopaga</name>
    <dbReference type="NCBI Taxonomy" id="3140254"/>
    <lineage>
        <taxon>Eukaryota</taxon>
        <taxon>Fungi</taxon>
        <taxon>Dikarya</taxon>
        <taxon>Ascomycota</taxon>
        <taxon>Pezizomycotina</taxon>
        <taxon>Orbiliomycetes</taxon>
        <taxon>Orbiliales</taxon>
        <taxon>Orbiliaceae</taxon>
        <taxon>Orbilia</taxon>
    </lineage>
</organism>
<accession>A0AAV9VGL0</accession>
<sequence>MASEETRAMLKEQQAQFTASTSLLLGNGRRIPQIQLGVWEAYDEECYRAVLWALEAGYRGIDSAEWYENEAACGRAIRDFLESPANTNAATPLTRSDIFFTTKLRRNISYEATRAAIKESLEKCGLEYLDLYLIHAPFGGPDVRRACYQAILDATAEGEVKAWGVSNFGIRHLMELIETFPEHPPLVNQLELNPFITQPLLVEYCRANKILLQAYTPLAKAQRLQHPTVTALAKKYAPHSAADVMIKWGLQEGFISLPKSVTQERIAANLRGAEGWSMDEDDMAALRALDEHFVTEWDPTGCP</sequence>
<evidence type="ECO:0000256" key="1">
    <source>
        <dbReference type="ARBA" id="ARBA00023002"/>
    </source>
</evidence>
<name>A0AAV9VGL0_9PEZI</name>
<dbReference type="PIRSF" id="PIRSF000097">
    <property type="entry name" value="AKR"/>
    <property type="match status" value="1"/>
</dbReference>
<dbReference type="Gene3D" id="3.20.20.100">
    <property type="entry name" value="NADP-dependent oxidoreductase domain"/>
    <property type="match status" value="1"/>
</dbReference>
<dbReference type="Pfam" id="PF00248">
    <property type="entry name" value="Aldo_ket_red"/>
    <property type="match status" value="1"/>
</dbReference>
<dbReference type="PANTHER" id="PTHR43827">
    <property type="entry name" value="2,5-DIKETO-D-GLUCONIC ACID REDUCTASE"/>
    <property type="match status" value="1"/>
</dbReference>
<evidence type="ECO:0000259" key="5">
    <source>
        <dbReference type="Pfam" id="PF00248"/>
    </source>
</evidence>
<reference evidence="6 7" key="1">
    <citation type="submission" date="2019-10" db="EMBL/GenBank/DDBJ databases">
        <authorList>
            <person name="Palmer J.M."/>
        </authorList>
    </citation>
    <scope>NUCLEOTIDE SEQUENCE [LARGE SCALE GENOMIC DNA]</scope>
    <source>
        <strain evidence="6 7">TWF696</strain>
    </source>
</reference>
<dbReference type="GO" id="GO:0016616">
    <property type="term" value="F:oxidoreductase activity, acting on the CH-OH group of donors, NAD or NADP as acceptor"/>
    <property type="evidence" value="ECO:0007669"/>
    <property type="project" value="UniProtKB-ARBA"/>
</dbReference>
<dbReference type="SUPFAM" id="SSF51430">
    <property type="entry name" value="NAD(P)-linked oxidoreductase"/>
    <property type="match status" value="1"/>
</dbReference>
<evidence type="ECO:0000256" key="4">
    <source>
        <dbReference type="PIRSR" id="PIRSR000097-3"/>
    </source>
</evidence>
<feature type="binding site" evidence="3">
    <location>
        <position position="135"/>
    </location>
    <ligand>
        <name>substrate</name>
    </ligand>
</feature>
<comment type="caution">
    <text evidence="6">The sequence shown here is derived from an EMBL/GenBank/DDBJ whole genome shotgun (WGS) entry which is preliminary data.</text>
</comment>
<evidence type="ECO:0000256" key="3">
    <source>
        <dbReference type="PIRSR" id="PIRSR000097-2"/>
    </source>
</evidence>
<evidence type="ECO:0000256" key="2">
    <source>
        <dbReference type="PIRSR" id="PIRSR000097-1"/>
    </source>
</evidence>
<keyword evidence="7" id="KW-1185">Reference proteome</keyword>
<protein>
    <recommendedName>
        <fullName evidence="5">NADP-dependent oxidoreductase domain-containing protein</fullName>
    </recommendedName>
</protein>
<dbReference type="FunFam" id="3.20.20.100:FF:000002">
    <property type="entry name" value="2,5-diketo-D-gluconic acid reductase A"/>
    <property type="match status" value="1"/>
</dbReference>
<dbReference type="AlphaFoldDB" id="A0AAV9VGL0"/>
<dbReference type="PANTHER" id="PTHR43827:SF13">
    <property type="entry name" value="ALDO_KETO REDUCTASE FAMILY PROTEIN"/>
    <property type="match status" value="1"/>
</dbReference>
<feature type="domain" description="NADP-dependent oxidoreductase" evidence="5">
    <location>
        <begin position="39"/>
        <end position="290"/>
    </location>
</feature>